<keyword evidence="1" id="KW-0805">Transcription regulation</keyword>
<dbReference type="Pfam" id="PF03861">
    <property type="entry name" value="ANTAR"/>
    <property type="match status" value="1"/>
</dbReference>
<name>A0AAQ2C8W3_9MICO</name>
<sequence length="255" mass="27682">MSTQVPSPRPLRAERVEGVGVMTRSDRLSFGVAVEELTSAHLHQTNLCAPFLRALPVDGLAISTLGVPFGTETICASNAAAARIDEIQFDLGEGPCWDARATRRPVLSPDIRHEANLDWPVFQRTLGDTEVGGIFAFPMLVGSLDIGAVDFYSRMPRALTLGQIEDATTLVGIAARQVLRRVLLSNTMKPDADDDRGYSRRVVHQATGMVLAQLDVSPSDALLILQGYAFSHGQTVREVAENVVARNIDFTSELN</sequence>
<accession>A0AAQ2C8W3</accession>
<evidence type="ECO:0000256" key="1">
    <source>
        <dbReference type="ARBA" id="ARBA00023015"/>
    </source>
</evidence>
<organism evidence="4 5">
    <name type="scientific">Cryobacterium shii</name>
    <dbReference type="NCBI Taxonomy" id="1259235"/>
    <lineage>
        <taxon>Bacteria</taxon>
        <taxon>Bacillati</taxon>
        <taxon>Actinomycetota</taxon>
        <taxon>Actinomycetes</taxon>
        <taxon>Micrococcales</taxon>
        <taxon>Microbacteriaceae</taxon>
        <taxon>Cryobacterium</taxon>
    </lineage>
</organism>
<dbReference type="InterPro" id="IPR029016">
    <property type="entry name" value="GAF-like_dom_sf"/>
</dbReference>
<dbReference type="Gene3D" id="3.30.450.40">
    <property type="match status" value="1"/>
</dbReference>
<keyword evidence="5" id="KW-1185">Reference proteome</keyword>
<dbReference type="InterPro" id="IPR005561">
    <property type="entry name" value="ANTAR"/>
</dbReference>
<evidence type="ECO:0000313" key="5">
    <source>
        <dbReference type="Proteomes" id="UP000297403"/>
    </source>
</evidence>
<dbReference type="SMART" id="SM01012">
    <property type="entry name" value="ANTAR"/>
    <property type="match status" value="1"/>
</dbReference>
<dbReference type="GO" id="GO:0003723">
    <property type="term" value="F:RNA binding"/>
    <property type="evidence" value="ECO:0007669"/>
    <property type="project" value="InterPro"/>
</dbReference>
<dbReference type="Pfam" id="PF13185">
    <property type="entry name" value="GAF_2"/>
    <property type="match status" value="1"/>
</dbReference>
<protein>
    <submittedName>
        <fullName evidence="4">ANTAR domain-containing protein</fullName>
    </submittedName>
</protein>
<dbReference type="EMBL" id="SOFY01000009">
    <property type="protein sequence ID" value="TFC52572.1"/>
    <property type="molecule type" value="Genomic_DNA"/>
</dbReference>
<dbReference type="Proteomes" id="UP000297403">
    <property type="component" value="Unassembled WGS sequence"/>
</dbReference>
<dbReference type="Gene3D" id="1.10.10.10">
    <property type="entry name" value="Winged helix-like DNA-binding domain superfamily/Winged helix DNA-binding domain"/>
    <property type="match status" value="1"/>
</dbReference>
<dbReference type="SUPFAM" id="SSF55781">
    <property type="entry name" value="GAF domain-like"/>
    <property type="match status" value="1"/>
</dbReference>
<dbReference type="PROSITE" id="PS50921">
    <property type="entry name" value="ANTAR"/>
    <property type="match status" value="1"/>
</dbReference>
<evidence type="ECO:0000313" key="4">
    <source>
        <dbReference type="EMBL" id="TFC52572.1"/>
    </source>
</evidence>
<evidence type="ECO:0000259" key="3">
    <source>
        <dbReference type="PROSITE" id="PS50921"/>
    </source>
</evidence>
<dbReference type="InterPro" id="IPR036388">
    <property type="entry name" value="WH-like_DNA-bd_sf"/>
</dbReference>
<reference evidence="4 5" key="1">
    <citation type="submission" date="2019-03" db="EMBL/GenBank/DDBJ databases">
        <title>Genomics of glacier-inhabiting Cryobacterium strains.</title>
        <authorList>
            <person name="Liu Q."/>
            <person name="Xin Y.-H."/>
        </authorList>
    </citation>
    <scope>NUCLEOTIDE SEQUENCE [LARGE SCALE GENOMIC DNA]</scope>
    <source>
        <strain evidence="5">TMT1-22</strain>
    </source>
</reference>
<dbReference type="InterPro" id="IPR003018">
    <property type="entry name" value="GAF"/>
</dbReference>
<evidence type="ECO:0000256" key="2">
    <source>
        <dbReference type="ARBA" id="ARBA00023163"/>
    </source>
</evidence>
<keyword evidence="2" id="KW-0804">Transcription</keyword>
<comment type="caution">
    <text evidence="4">The sequence shown here is derived from an EMBL/GenBank/DDBJ whole genome shotgun (WGS) entry which is preliminary data.</text>
</comment>
<gene>
    <name evidence="4" type="ORF">E3O49_01155</name>
</gene>
<proteinExistence type="predicted"/>
<dbReference type="AlphaFoldDB" id="A0AAQ2C8W3"/>
<feature type="domain" description="ANTAR" evidence="3">
    <location>
        <begin position="183"/>
        <end position="244"/>
    </location>
</feature>